<dbReference type="AlphaFoldDB" id="A0A0M7AMY9"/>
<dbReference type="PANTHER" id="PTHR35446:SF3">
    <property type="entry name" value="CMD DOMAIN-CONTAINING PROTEIN"/>
    <property type="match status" value="1"/>
</dbReference>
<dbReference type="OrthoDB" id="9801997at2"/>
<proteinExistence type="predicted"/>
<dbReference type="GO" id="GO:0051920">
    <property type="term" value="F:peroxiredoxin activity"/>
    <property type="evidence" value="ECO:0007669"/>
    <property type="project" value="InterPro"/>
</dbReference>
<dbReference type="PANTHER" id="PTHR35446">
    <property type="entry name" value="SI:CH211-175M2.5"/>
    <property type="match status" value="1"/>
</dbReference>
<keyword evidence="3" id="KW-1185">Reference proteome</keyword>
<protein>
    <submittedName>
        <fullName evidence="2">Putative peroxidase-related enzyme</fullName>
    </submittedName>
</protein>
<dbReference type="NCBIfam" id="TIGR00778">
    <property type="entry name" value="ahpD_dom"/>
    <property type="match status" value="1"/>
</dbReference>
<dbReference type="SUPFAM" id="SSF69118">
    <property type="entry name" value="AhpD-like"/>
    <property type="match status" value="1"/>
</dbReference>
<sequence>MNLPIHTAQTAALKSRAIFEAITQARGFVPNVYAVYGSLPGAMNGFVGLTGAFGDSSLSPAEREVVQLAVSVANRCRYCVAGHTAFAADAGLKDAHVRAMRDGRDPDDDRLGALARFARKLTTERGRNCAKERTDFLMAGYSPDQALEVIIGVANKTLSNMTANLLELPLDENFAPYAWDPKVEAA</sequence>
<reference evidence="3" key="1">
    <citation type="submission" date="2015-07" db="EMBL/GenBank/DDBJ databases">
        <authorList>
            <person name="Rodrigo-Torres Lidia"/>
            <person name="Arahal R.David."/>
        </authorList>
    </citation>
    <scope>NUCLEOTIDE SEQUENCE [LARGE SCALE GENOMIC DNA]</scope>
    <source>
        <strain evidence="3">CECT 5096</strain>
    </source>
</reference>
<evidence type="ECO:0000313" key="2">
    <source>
        <dbReference type="EMBL" id="CTQ75891.1"/>
    </source>
</evidence>
<dbReference type="RefSeq" id="WP_055118345.1">
    <property type="nucleotide sequence ID" value="NZ_CXWA01000011.1"/>
</dbReference>
<dbReference type="GeneID" id="97671854"/>
<dbReference type="Gene3D" id="1.20.1290.10">
    <property type="entry name" value="AhpD-like"/>
    <property type="match status" value="1"/>
</dbReference>
<dbReference type="STRING" id="311410.LA5095_04134"/>
<gene>
    <name evidence="2" type="ORF">LA5096_04569</name>
</gene>
<dbReference type="InterPro" id="IPR029032">
    <property type="entry name" value="AhpD-like"/>
</dbReference>
<evidence type="ECO:0000259" key="1">
    <source>
        <dbReference type="Pfam" id="PF02627"/>
    </source>
</evidence>
<dbReference type="Proteomes" id="UP000049983">
    <property type="component" value="Unassembled WGS sequence"/>
</dbReference>
<keyword evidence="2" id="KW-0575">Peroxidase</keyword>
<name>A0A0M7AMY9_9HYPH</name>
<dbReference type="InterPro" id="IPR004675">
    <property type="entry name" value="AhpD_core"/>
</dbReference>
<organism evidence="2 3">
    <name type="scientific">Roseibium album</name>
    <dbReference type="NCBI Taxonomy" id="311410"/>
    <lineage>
        <taxon>Bacteria</taxon>
        <taxon>Pseudomonadati</taxon>
        <taxon>Pseudomonadota</taxon>
        <taxon>Alphaproteobacteria</taxon>
        <taxon>Hyphomicrobiales</taxon>
        <taxon>Stappiaceae</taxon>
        <taxon>Roseibium</taxon>
    </lineage>
</organism>
<keyword evidence="2" id="KW-0560">Oxidoreductase</keyword>
<dbReference type="InterPro" id="IPR003779">
    <property type="entry name" value="CMD-like"/>
</dbReference>
<accession>A0A0M7AMY9</accession>
<feature type="domain" description="Carboxymuconolactone decarboxylase-like" evidence="1">
    <location>
        <begin position="50"/>
        <end position="107"/>
    </location>
</feature>
<dbReference type="Pfam" id="PF02627">
    <property type="entry name" value="CMD"/>
    <property type="match status" value="1"/>
</dbReference>
<evidence type="ECO:0000313" key="3">
    <source>
        <dbReference type="Proteomes" id="UP000049983"/>
    </source>
</evidence>
<dbReference type="EMBL" id="CXWC01000012">
    <property type="protein sequence ID" value="CTQ75891.1"/>
    <property type="molecule type" value="Genomic_DNA"/>
</dbReference>